<proteinExistence type="predicted"/>
<evidence type="ECO:0000256" key="1">
    <source>
        <dbReference type="ARBA" id="ARBA00004196"/>
    </source>
</evidence>
<feature type="compositionally biased region" description="Basic and acidic residues" evidence="5">
    <location>
        <begin position="141"/>
        <end position="160"/>
    </location>
</feature>
<dbReference type="Gene3D" id="2.60.40.1220">
    <property type="match status" value="1"/>
</dbReference>
<feature type="signal peptide" evidence="7">
    <location>
        <begin position="1"/>
        <end position="29"/>
    </location>
</feature>
<dbReference type="NCBIfam" id="NF041738">
    <property type="entry name" value="GG_III-CTERM"/>
    <property type="match status" value="1"/>
</dbReference>
<dbReference type="PROSITE" id="PS51318">
    <property type="entry name" value="TAT"/>
    <property type="match status" value="1"/>
</dbReference>
<evidence type="ECO:0000256" key="6">
    <source>
        <dbReference type="SAM" id="Phobius"/>
    </source>
</evidence>
<feature type="chain" id="PRO_5045469024" description="CopC domain-containing protein" evidence="7">
    <location>
        <begin position="30"/>
        <end position="207"/>
    </location>
</feature>
<feature type="region of interest" description="Disordered" evidence="5">
    <location>
        <begin position="138"/>
        <end position="171"/>
    </location>
</feature>
<reference evidence="9 10" key="1">
    <citation type="journal article" date="2019" name="Int. J. Syst. Evol. Microbiol.">
        <title>The Global Catalogue of Microorganisms (GCM) 10K type strain sequencing project: providing services to taxonomists for standard genome sequencing and annotation.</title>
        <authorList>
            <consortium name="The Broad Institute Genomics Platform"/>
            <consortium name="The Broad Institute Genome Sequencing Center for Infectious Disease"/>
            <person name="Wu L."/>
            <person name="Ma J."/>
        </authorList>
    </citation>
    <scope>NUCLEOTIDE SEQUENCE [LARGE SCALE GENOMIC DNA]</scope>
    <source>
        <strain evidence="9 10">JCM 14736</strain>
    </source>
</reference>
<evidence type="ECO:0000256" key="4">
    <source>
        <dbReference type="ARBA" id="ARBA00023008"/>
    </source>
</evidence>
<dbReference type="InterPro" id="IPR006311">
    <property type="entry name" value="TAT_signal"/>
</dbReference>
<dbReference type="InterPro" id="IPR014755">
    <property type="entry name" value="Cu-Rt/internalin_Ig-like"/>
</dbReference>
<gene>
    <name evidence="9" type="ORF">GCM10009768_16820</name>
</gene>
<dbReference type="Proteomes" id="UP001500851">
    <property type="component" value="Unassembled WGS sequence"/>
</dbReference>
<evidence type="ECO:0000256" key="2">
    <source>
        <dbReference type="ARBA" id="ARBA00022723"/>
    </source>
</evidence>
<dbReference type="InterPro" id="IPR007348">
    <property type="entry name" value="CopC_dom"/>
</dbReference>
<comment type="subcellular location">
    <subcellularLocation>
        <location evidence="1">Cell envelope</location>
    </subcellularLocation>
</comment>
<evidence type="ECO:0000259" key="8">
    <source>
        <dbReference type="Pfam" id="PF04234"/>
    </source>
</evidence>
<keyword evidence="10" id="KW-1185">Reference proteome</keyword>
<dbReference type="PANTHER" id="PTHR34820:SF4">
    <property type="entry name" value="INNER MEMBRANE PROTEIN YEBZ"/>
    <property type="match status" value="1"/>
</dbReference>
<accession>A0ABN2LHI2</accession>
<keyword evidence="6" id="KW-1133">Transmembrane helix</keyword>
<evidence type="ECO:0000256" key="3">
    <source>
        <dbReference type="ARBA" id="ARBA00022729"/>
    </source>
</evidence>
<comment type="caution">
    <text evidence="9">The sequence shown here is derived from an EMBL/GenBank/DDBJ whole genome shotgun (WGS) entry which is preliminary data.</text>
</comment>
<keyword evidence="2" id="KW-0479">Metal-binding</keyword>
<evidence type="ECO:0000256" key="7">
    <source>
        <dbReference type="SAM" id="SignalP"/>
    </source>
</evidence>
<dbReference type="RefSeq" id="WP_344031357.1">
    <property type="nucleotide sequence ID" value="NZ_BAAAOB010000001.1"/>
</dbReference>
<dbReference type="Pfam" id="PF04234">
    <property type="entry name" value="CopC"/>
    <property type="match status" value="1"/>
</dbReference>
<dbReference type="SUPFAM" id="SSF81296">
    <property type="entry name" value="E set domains"/>
    <property type="match status" value="1"/>
</dbReference>
<protein>
    <recommendedName>
        <fullName evidence="8">CopC domain-containing protein</fullName>
    </recommendedName>
</protein>
<sequence length="207" mass="20718">MSRTVSRLRRFTAAAAIAGALAIGGTALAASPAFAHDELVGQGFAQDQQTGAVSGITLTFSDSVIKVGTEIAITDPKGAVVSDGDAVVNERDVSQAVKAPLPAGGAYQVAWRVVSSDGHPISGSYFFEVAEDGSAKVTAVGEKDPRFTEPEGSAKSDASSESKVSSESGGVPIGAVAGIGGGLVVVIAATVVLTRKKKPSDSAESAE</sequence>
<evidence type="ECO:0000313" key="10">
    <source>
        <dbReference type="Proteomes" id="UP001500851"/>
    </source>
</evidence>
<dbReference type="EMBL" id="BAAAOB010000001">
    <property type="protein sequence ID" value="GAA1788422.1"/>
    <property type="molecule type" value="Genomic_DNA"/>
</dbReference>
<dbReference type="InterPro" id="IPR014756">
    <property type="entry name" value="Ig_E-set"/>
</dbReference>
<keyword evidence="3 7" id="KW-0732">Signal</keyword>
<evidence type="ECO:0000313" key="9">
    <source>
        <dbReference type="EMBL" id="GAA1788422.1"/>
    </source>
</evidence>
<keyword evidence="6" id="KW-0812">Transmembrane</keyword>
<feature type="compositionally biased region" description="Low complexity" evidence="5">
    <location>
        <begin position="161"/>
        <end position="171"/>
    </location>
</feature>
<dbReference type="PANTHER" id="PTHR34820">
    <property type="entry name" value="INNER MEMBRANE PROTEIN YEBZ"/>
    <property type="match status" value="1"/>
</dbReference>
<evidence type="ECO:0000256" key="5">
    <source>
        <dbReference type="SAM" id="MobiDB-lite"/>
    </source>
</evidence>
<dbReference type="InterPro" id="IPR032694">
    <property type="entry name" value="CopC/D"/>
</dbReference>
<feature type="domain" description="CopC" evidence="8">
    <location>
        <begin position="36"/>
        <end position="129"/>
    </location>
</feature>
<feature type="transmembrane region" description="Helical" evidence="6">
    <location>
        <begin position="171"/>
        <end position="193"/>
    </location>
</feature>
<keyword evidence="4" id="KW-0186">Copper</keyword>
<keyword evidence="6" id="KW-0472">Membrane</keyword>
<name>A0ABN2LHI2_9MICO</name>
<organism evidence="9 10">
    <name type="scientific">Leucobacter iarius</name>
    <dbReference type="NCBI Taxonomy" id="333963"/>
    <lineage>
        <taxon>Bacteria</taxon>
        <taxon>Bacillati</taxon>
        <taxon>Actinomycetota</taxon>
        <taxon>Actinomycetes</taxon>
        <taxon>Micrococcales</taxon>
        <taxon>Microbacteriaceae</taxon>
        <taxon>Leucobacter</taxon>
    </lineage>
</organism>